<keyword evidence="3" id="KW-1185">Reference proteome</keyword>
<feature type="signal peptide" evidence="1">
    <location>
        <begin position="1"/>
        <end position="21"/>
    </location>
</feature>
<sequence length="141" mass="15103">MRATLTTLFLCSALLTTPVGASFQSGTSPDQATPTTIDYTAELNRNPAQQRYRERMAETLQHRATRQIAGQTAELLAGLGGVAQPVPVALTVEPAPLWTPVPVALRSQCAYPSQDPAAAIWSVLQTPLRPQPCDAGECVYL</sequence>
<evidence type="ECO:0000313" key="3">
    <source>
        <dbReference type="Proteomes" id="UP000251800"/>
    </source>
</evidence>
<name>A0A363UPB0_9GAMM</name>
<accession>A0A363UPB0</accession>
<dbReference type="Proteomes" id="UP000251800">
    <property type="component" value="Unassembled WGS sequence"/>
</dbReference>
<dbReference type="AlphaFoldDB" id="A0A363UPB0"/>
<dbReference type="RefSeq" id="WP_109718775.1">
    <property type="nucleotide sequence ID" value="NZ_QEQK01000002.1"/>
</dbReference>
<feature type="chain" id="PRO_5016711575" evidence="1">
    <location>
        <begin position="22"/>
        <end position="141"/>
    </location>
</feature>
<keyword evidence="1" id="KW-0732">Signal</keyword>
<protein>
    <submittedName>
        <fullName evidence="2">Uncharacterized protein</fullName>
    </submittedName>
</protein>
<organism evidence="2 3">
    <name type="scientific">Abyssibacter profundi</name>
    <dbReference type="NCBI Taxonomy" id="2182787"/>
    <lineage>
        <taxon>Bacteria</taxon>
        <taxon>Pseudomonadati</taxon>
        <taxon>Pseudomonadota</taxon>
        <taxon>Gammaproteobacteria</taxon>
        <taxon>Chromatiales</taxon>
        <taxon>Oceanococcaceae</taxon>
        <taxon>Abyssibacter</taxon>
    </lineage>
</organism>
<proteinExistence type="predicted"/>
<reference evidence="2 3" key="1">
    <citation type="submission" date="2018-05" db="EMBL/GenBank/DDBJ databases">
        <title>Abyssibacter profundi OUC007T gen. nov., sp. nov, a marine bacterium isolated from seawater of the Mariana Trench.</title>
        <authorList>
            <person name="Zhou S."/>
        </authorList>
    </citation>
    <scope>NUCLEOTIDE SEQUENCE [LARGE SCALE GENOMIC DNA]</scope>
    <source>
        <strain evidence="2 3">OUC007</strain>
    </source>
</reference>
<gene>
    <name evidence="2" type="ORF">DEH80_01820</name>
</gene>
<evidence type="ECO:0000313" key="2">
    <source>
        <dbReference type="EMBL" id="PWN57269.1"/>
    </source>
</evidence>
<evidence type="ECO:0000256" key="1">
    <source>
        <dbReference type="SAM" id="SignalP"/>
    </source>
</evidence>
<dbReference type="EMBL" id="QEQK01000002">
    <property type="protein sequence ID" value="PWN57269.1"/>
    <property type="molecule type" value="Genomic_DNA"/>
</dbReference>
<comment type="caution">
    <text evidence="2">The sequence shown here is derived from an EMBL/GenBank/DDBJ whole genome shotgun (WGS) entry which is preliminary data.</text>
</comment>